<dbReference type="InterPro" id="IPR053982">
    <property type="entry name" value="Gp44/GpP-like_C"/>
</dbReference>
<dbReference type="EMBL" id="CP009455">
    <property type="protein sequence ID" value="AIR90589.1"/>
    <property type="molecule type" value="Genomic_DNA"/>
</dbReference>
<dbReference type="Proteomes" id="UP000029493">
    <property type="component" value="Chromosome"/>
</dbReference>
<dbReference type="eggNOG" id="COG4379">
    <property type="taxonomic scope" value="Bacteria"/>
</dbReference>
<protein>
    <submittedName>
        <fullName evidence="4">Baseplate protein</fullName>
    </submittedName>
</protein>
<evidence type="ECO:0000259" key="3">
    <source>
        <dbReference type="Pfam" id="PF22255"/>
    </source>
</evidence>
<dbReference type="Gene3D" id="3.30.1920.10">
    <property type="entry name" value="Baseplate protein-like domains - 2 layer sandwich fold"/>
    <property type="match status" value="1"/>
</dbReference>
<evidence type="ECO:0000259" key="2">
    <source>
        <dbReference type="Pfam" id="PF21929"/>
    </source>
</evidence>
<feature type="domain" description="Baseplate hub protein gp44/GpP-like second" evidence="3">
    <location>
        <begin position="95"/>
        <end position="177"/>
    </location>
</feature>
<dbReference type="Pfam" id="PF21929">
    <property type="entry name" value="GpP_4th"/>
    <property type="match status" value="1"/>
</dbReference>
<dbReference type="InterPro" id="IPR053981">
    <property type="entry name" value="Gp44/GpP-like_2nd"/>
</dbReference>
<reference evidence="4 5" key="1">
    <citation type="submission" date="2014-09" db="EMBL/GenBank/DDBJ databases">
        <authorList>
            <person name="Chan K.-G."/>
        </authorList>
    </citation>
    <scope>NUCLEOTIDE SEQUENCE [LARGE SCALE GENOMIC DNA]</scope>
    <source>
        <strain evidence="4 5">ND07</strain>
    </source>
</reference>
<dbReference type="OrthoDB" id="9016931at2"/>
<dbReference type="AlphaFoldDB" id="A0A089WTT0"/>
<dbReference type="Gene3D" id="2.30.300.10">
    <property type="entry name" value="Baseplate protein-like domain - beta roll fold"/>
    <property type="match status" value="1"/>
</dbReference>
<sequence length="369" mass="40885">MQPENEVTLSVGGHDYGGWLDVSISAGLERQARDFTVGVTWQWPGSSEVPVRIEQGEAVEVRIGADLLITGYVFSTPISYDSKMIKLSIAGRSKTADLVDCAAINSPGQWRGQSVQKIVEALAGEYGIKVINQSATTLGLDDHTIEPGETAFESIDRLLSLSRLFSTDDGQGRLVMASPGAAGRAVDRLVLGENILNADTELDFSSVYSEYISRGQRKGTDDSFGTQATEVKASVKDERVKRRRVKVIYQSGQMTTKMARDRVEWERGNAMSRAMLVNYVVKGWRQSSGELWRHNMIVRVVDPLIGLDRDMLIIEIKYELTEAGTLAKMALAPPDGFLPEPNDAYERRKLKKGKNTDNFEYLIPADYKP</sequence>
<proteinExistence type="predicted"/>
<dbReference type="InterPro" id="IPR023399">
    <property type="entry name" value="Baseplate-like_2-layer_sand"/>
</dbReference>
<gene>
    <name evidence="4" type="ORF">LK03_15460</name>
</gene>
<evidence type="ECO:0000313" key="5">
    <source>
        <dbReference type="Proteomes" id="UP000029493"/>
    </source>
</evidence>
<dbReference type="Pfam" id="PF22255">
    <property type="entry name" value="Gp44-like_2nd"/>
    <property type="match status" value="1"/>
</dbReference>
<dbReference type="STRING" id="157783.LK03_15460"/>
<feature type="domain" description="Baseplate hub protein gp44-like N-terminal" evidence="1">
    <location>
        <begin position="6"/>
        <end position="93"/>
    </location>
</feature>
<evidence type="ECO:0000313" key="4">
    <source>
        <dbReference type="EMBL" id="AIR90589.1"/>
    </source>
</evidence>
<dbReference type="RefSeq" id="WP_038413180.1">
    <property type="nucleotide sequence ID" value="NZ_CP009455.1"/>
</dbReference>
<dbReference type="InterPro" id="IPR026276">
    <property type="entry name" value="Baseplate_GpP"/>
</dbReference>
<dbReference type="SUPFAM" id="SSF69279">
    <property type="entry name" value="Phage tail proteins"/>
    <property type="match status" value="2"/>
</dbReference>
<dbReference type="InterPro" id="IPR049354">
    <property type="entry name" value="GpP-like_N"/>
</dbReference>
<dbReference type="Pfam" id="PF21683">
    <property type="entry name" value="GpP-like_1st"/>
    <property type="match status" value="1"/>
</dbReference>
<dbReference type="KEGG" id="psw:LK03_15460"/>
<organism evidence="4 5">
    <name type="scientific">Pseudomonas cremoricolorata</name>
    <dbReference type="NCBI Taxonomy" id="157783"/>
    <lineage>
        <taxon>Bacteria</taxon>
        <taxon>Pseudomonadati</taxon>
        <taxon>Pseudomonadota</taxon>
        <taxon>Gammaproteobacteria</taxon>
        <taxon>Pseudomonadales</taxon>
        <taxon>Pseudomonadaceae</taxon>
        <taxon>Pseudomonas</taxon>
    </lineage>
</organism>
<keyword evidence="5" id="KW-1185">Reference proteome</keyword>
<dbReference type="PIRSF" id="PIRSF004440">
    <property type="entry name" value="GpP"/>
    <property type="match status" value="1"/>
</dbReference>
<evidence type="ECO:0000259" key="1">
    <source>
        <dbReference type="Pfam" id="PF21683"/>
    </source>
</evidence>
<feature type="domain" description="Baseplate hub protein gp44/GpP-like C-terminal" evidence="2">
    <location>
        <begin position="255"/>
        <end position="340"/>
    </location>
</feature>
<name>A0A089WTT0_9PSED</name>
<dbReference type="Gene3D" id="3.55.50.10">
    <property type="entry name" value="Baseplate protein-like domains"/>
    <property type="match status" value="1"/>
</dbReference>
<accession>A0A089WTT0</accession>